<dbReference type="AlphaFoldDB" id="A0A024TFL9"/>
<proteinExistence type="predicted"/>
<reference evidence="1" key="1">
    <citation type="submission" date="2013-12" db="EMBL/GenBank/DDBJ databases">
        <title>The Genome Sequence of Aphanomyces invadans NJM9701.</title>
        <authorList>
            <consortium name="The Broad Institute Genomics Platform"/>
            <person name="Russ C."/>
            <person name="Tyler B."/>
            <person name="van West P."/>
            <person name="Dieguez-Uribeondo J."/>
            <person name="Young S.K."/>
            <person name="Zeng Q."/>
            <person name="Gargeya S."/>
            <person name="Fitzgerald M."/>
            <person name="Abouelleil A."/>
            <person name="Alvarado L."/>
            <person name="Chapman S.B."/>
            <person name="Gainer-Dewar J."/>
            <person name="Goldberg J."/>
            <person name="Griggs A."/>
            <person name="Gujja S."/>
            <person name="Hansen M."/>
            <person name="Howarth C."/>
            <person name="Imamovic A."/>
            <person name="Ireland A."/>
            <person name="Larimer J."/>
            <person name="McCowan C."/>
            <person name="Murphy C."/>
            <person name="Pearson M."/>
            <person name="Poon T.W."/>
            <person name="Priest M."/>
            <person name="Roberts A."/>
            <person name="Saif S."/>
            <person name="Shea T."/>
            <person name="Sykes S."/>
            <person name="Wortman J."/>
            <person name="Nusbaum C."/>
            <person name="Birren B."/>
        </authorList>
    </citation>
    <scope>NUCLEOTIDE SEQUENCE [LARGE SCALE GENOMIC DNA]</scope>
    <source>
        <strain evidence="1">NJM9701</strain>
    </source>
</reference>
<sequence>MLIGFKTATADAFCHGFVTIGVYAIQWTLTTAENKSIASSAYAATTVVYTFVLATSGGVVGTITTLVGAASTTITADLDLTKANFTALKEIDETCSNENVTGFTQRKE</sequence>
<accession>A0A024TFL9</accession>
<name>A0A024TFL9_9STRA</name>
<dbReference type="RefSeq" id="XP_008878579.1">
    <property type="nucleotide sequence ID" value="XM_008880357.1"/>
</dbReference>
<evidence type="ECO:0000313" key="1">
    <source>
        <dbReference type="EMBL" id="ETV92809.1"/>
    </source>
</evidence>
<organism evidence="1">
    <name type="scientific">Aphanomyces invadans</name>
    <dbReference type="NCBI Taxonomy" id="157072"/>
    <lineage>
        <taxon>Eukaryota</taxon>
        <taxon>Sar</taxon>
        <taxon>Stramenopiles</taxon>
        <taxon>Oomycota</taxon>
        <taxon>Saprolegniomycetes</taxon>
        <taxon>Saprolegniales</taxon>
        <taxon>Verrucalvaceae</taxon>
        <taxon>Aphanomyces</taxon>
    </lineage>
</organism>
<dbReference type="VEuPathDB" id="FungiDB:H310_13022"/>
<dbReference type="EMBL" id="KI913997">
    <property type="protein sequence ID" value="ETV92809.1"/>
    <property type="molecule type" value="Genomic_DNA"/>
</dbReference>
<dbReference type="GeneID" id="20090072"/>
<protein>
    <submittedName>
        <fullName evidence="1">Uncharacterized protein</fullName>
    </submittedName>
</protein>
<gene>
    <name evidence="1" type="ORF">H310_13022</name>
</gene>